<gene>
    <name evidence="1" type="ORF">PPERSA_04741</name>
</gene>
<dbReference type="InterPro" id="IPR021832">
    <property type="entry name" value="ANKRD13"/>
</dbReference>
<dbReference type="PANTHER" id="PTHR12447">
    <property type="entry name" value="ANKYRIN REPEAT DOMAIN-CONTAINING PROTEIN 13"/>
    <property type="match status" value="1"/>
</dbReference>
<accession>A0A0V0QNU6</accession>
<sequence>MSIFGGQNKLRLGKIQKRRFSQTDQKTVQYPFYECISQNEILKSNSILFDNNDNSKNKILKDNNNINNQFNDDFDVSEIYNEFSDNDTLVKNNIQNDQLCHSFIKQKKQYQWDHDIIQKQYNSSIKDDISNKNYSQNLDQNQNQNNEGIFLSEQIEKSLMGKNKGFFNSQIRNFNKKKKTISQENSCYQENIDDICRMLNFDDLSIKSYVFDLDFEKFRQFLKQLQNDCPEFTDQQKDIRGNNLLIFCLKLYLKDQKWRKYLMEIFTIFGGKNLKISDYQGWFPIDWSISYNNIKLSTIFFDAQHNLKLQEMKQNILKMKDYVREMADFYLEIKWNFESFIPFLNFFTPQDTFKIWKIGHQIRMDCGIVGMKNLKAKKRKISLFLNLKGYEGTVMYVNHDKKCFFNTLEELDQEEKMYLIGDLVHSKISQSQWKISDLQVKPKFGVFHKKCQKKIQNYICDQYKLKIKHSLQFQEKKSKDVIEQYFQSFEKYMEKPLLEREEIISLVQKGGIPLKINMPLNFTIKASIQFQNFKLLNKENKQELNDIFCIDQNYVQIRRKESQKLDQKQFNREAWNNFILS</sequence>
<proteinExistence type="predicted"/>
<protein>
    <submittedName>
        <fullName evidence="1">Uncharacterized protein</fullName>
    </submittedName>
</protein>
<dbReference type="InParanoid" id="A0A0V0QNU6"/>
<dbReference type="OrthoDB" id="1938156at2759"/>
<dbReference type="AlphaFoldDB" id="A0A0V0QNU6"/>
<name>A0A0V0QNU6_PSEPJ</name>
<dbReference type="Proteomes" id="UP000054937">
    <property type="component" value="Unassembled WGS sequence"/>
</dbReference>
<reference evidence="1 2" key="1">
    <citation type="journal article" date="2015" name="Sci. Rep.">
        <title>Genome of the facultative scuticociliatosis pathogen Pseudocohnilembus persalinus provides insight into its virulence through horizontal gene transfer.</title>
        <authorList>
            <person name="Xiong J."/>
            <person name="Wang G."/>
            <person name="Cheng J."/>
            <person name="Tian M."/>
            <person name="Pan X."/>
            <person name="Warren A."/>
            <person name="Jiang C."/>
            <person name="Yuan D."/>
            <person name="Miao W."/>
        </authorList>
    </citation>
    <scope>NUCLEOTIDE SEQUENCE [LARGE SCALE GENOMIC DNA]</scope>
    <source>
        <strain evidence="1">36N120E</strain>
    </source>
</reference>
<dbReference type="PANTHER" id="PTHR12447:SF25">
    <property type="entry name" value="ANKYRIN REPEAT DOMAIN-CONTAINING PROTEIN 13C"/>
    <property type="match status" value="1"/>
</dbReference>
<comment type="caution">
    <text evidence="1">The sequence shown here is derived from an EMBL/GenBank/DDBJ whole genome shotgun (WGS) entry which is preliminary data.</text>
</comment>
<keyword evidence="2" id="KW-1185">Reference proteome</keyword>
<organism evidence="1 2">
    <name type="scientific">Pseudocohnilembus persalinus</name>
    <name type="common">Ciliate</name>
    <dbReference type="NCBI Taxonomy" id="266149"/>
    <lineage>
        <taxon>Eukaryota</taxon>
        <taxon>Sar</taxon>
        <taxon>Alveolata</taxon>
        <taxon>Ciliophora</taxon>
        <taxon>Intramacronucleata</taxon>
        <taxon>Oligohymenophorea</taxon>
        <taxon>Scuticociliatia</taxon>
        <taxon>Philasterida</taxon>
        <taxon>Pseudocohnilembidae</taxon>
        <taxon>Pseudocohnilembus</taxon>
    </lineage>
</organism>
<evidence type="ECO:0000313" key="2">
    <source>
        <dbReference type="Proteomes" id="UP000054937"/>
    </source>
</evidence>
<dbReference type="EMBL" id="LDAU01000124">
    <property type="protein sequence ID" value="KRX03863.1"/>
    <property type="molecule type" value="Genomic_DNA"/>
</dbReference>
<dbReference type="GO" id="GO:0005737">
    <property type="term" value="C:cytoplasm"/>
    <property type="evidence" value="ECO:0007669"/>
    <property type="project" value="TreeGrafter"/>
</dbReference>
<evidence type="ECO:0000313" key="1">
    <source>
        <dbReference type="EMBL" id="KRX03863.1"/>
    </source>
</evidence>